<keyword evidence="3" id="KW-1185">Reference proteome</keyword>
<sequence length="194" mass="20407">MSVASRKPMVLAGAAAFLAAAAPAPLVPEPTPENALEIGERVALALATARTAQDSPDRAGLAEALGVIARAGARPIDDWAGEDPVPAWRALVPVADSPLRGSPLGPGYRTGKALPGRSDSFEQVFLSGKKASIALSTPGDTPVTLQVLDADRRPVCTTADARRACRWIPLFTQRYVIEVRNGGNRVAEYFLVVE</sequence>
<evidence type="ECO:0000313" key="2">
    <source>
        <dbReference type="EMBL" id="MFC0203463.1"/>
    </source>
</evidence>
<dbReference type="Proteomes" id="UP001589798">
    <property type="component" value="Unassembled WGS sequence"/>
</dbReference>
<evidence type="ECO:0000256" key="1">
    <source>
        <dbReference type="SAM" id="SignalP"/>
    </source>
</evidence>
<organism evidence="2 3">
    <name type="scientific">Novosphingobium soli</name>
    <dbReference type="NCBI Taxonomy" id="574956"/>
    <lineage>
        <taxon>Bacteria</taxon>
        <taxon>Pseudomonadati</taxon>
        <taxon>Pseudomonadota</taxon>
        <taxon>Alphaproteobacteria</taxon>
        <taxon>Sphingomonadales</taxon>
        <taxon>Sphingomonadaceae</taxon>
        <taxon>Novosphingobium</taxon>
    </lineage>
</organism>
<feature type="chain" id="PRO_5046083835" description="DUF4893 domain-containing protein" evidence="1">
    <location>
        <begin position="22"/>
        <end position="194"/>
    </location>
</feature>
<proteinExistence type="predicted"/>
<reference evidence="2 3" key="1">
    <citation type="submission" date="2024-09" db="EMBL/GenBank/DDBJ databases">
        <authorList>
            <person name="Sun Q."/>
            <person name="Mori K."/>
        </authorList>
    </citation>
    <scope>NUCLEOTIDE SEQUENCE [LARGE SCALE GENOMIC DNA]</scope>
    <source>
        <strain evidence="2 3">CCM 7706</strain>
    </source>
</reference>
<protein>
    <recommendedName>
        <fullName evidence="4">DUF4893 domain-containing protein</fullName>
    </recommendedName>
</protein>
<gene>
    <name evidence="2" type="ORF">ACFFJC_04155</name>
</gene>
<comment type="caution">
    <text evidence="2">The sequence shown here is derived from an EMBL/GenBank/DDBJ whole genome shotgun (WGS) entry which is preliminary data.</text>
</comment>
<dbReference type="RefSeq" id="WP_379486238.1">
    <property type="nucleotide sequence ID" value="NZ_JBHLWK010000007.1"/>
</dbReference>
<feature type="signal peptide" evidence="1">
    <location>
        <begin position="1"/>
        <end position="21"/>
    </location>
</feature>
<name>A0ABV6CRU8_9SPHN</name>
<evidence type="ECO:0008006" key="4">
    <source>
        <dbReference type="Google" id="ProtNLM"/>
    </source>
</evidence>
<keyword evidence="1" id="KW-0732">Signal</keyword>
<evidence type="ECO:0000313" key="3">
    <source>
        <dbReference type="Proteomes" id="UP001589798"/>
    </source>
</evidence>
<dbReference type="EMBL" id="JBHLWK010000007">
    <property type="protein sequence ID" value="MFC0203463.1"/>
    <property type="molecule type" value="Genomic_DNA"/>
</dbReference>
<accession>A0ABV6CRU8</accession>